<comment type="caution">
    <text evidence="1">The sequence shown here is derived from an EMBL/GenBank/DDBJ whole genome shotgun (WGS) entry which is preliminary data.</text>
</comment>
<organism evidence="1 2">
    <name type="scientific">Lysinibacillus mangiferihumi</name>
    <dbReference type="NCBI Taxonomy" id="1130819"/>
    <lineage>
        <taxon>Bacteria</taxon>
        <taxon>Bacillati</taxon>
        <taxon>Bacillota</taxon>
        <taxon>Bacilli</taxon>
        <taxon>Bacillales</taxon>
        <taxon>Bacillaceae</taxon>
        <taxon>Lysinibacillus</taxon>
    </lineage>
</organism>
<keyword evidence="2" id="KW-1185">Reference proteome</keyword>
<name>A0A4U2ZDY3_9BACI</name>
<dbReference type="AlphaFoldDB" id="A0A4U2ZDY3"/>
<gene>
    <name evidence="1" type="ORF">FC756_03105</name>
</gene>
<proteinExistence type="predicted"/>
<dbReference type="RefSeq" id="WP_107893734.1">
    <property type="nucleotide sequence ID" value="NZ_PYWM01000001.1"/>
</dbReference>
<evidence type="ECO:0000313" key="1">
    <source>
        <dbReference type="EMBL" id="TKI72012.1"/>
    </source>
</evidence>
<reference evidence="1 2" key="1">
    <citation type="submission" date="2019-04" db="EMBL/GenBank/DDBJ databases">
        <title>Lysinibacillus genome sequencing.</title>
        <authorList>
            <person name="Dunlap C."/>
        </authorList>
    </citation>
    <scope>NUCLEOTIDE SEQUENCE [LARGE SCALE GENOMIC DNA]</scope>
    <source>
        <strain evidence="1 2">CCTCC AB 2010389</strain>
    </source>
</reference>
<dbReference type="EMBL" id="SZPU01000010">
    <property type="protein sequence ID" value="TKI72012.1"/>
    <property type="molecule type" value="Genomic_DNA"/>
</dbReference>
<accession>A0A4U2ZDY3</accession>
<evidence type="ECO:0000313" key="2">
    <source>
        <dbReference type="Proteomes" id="UP000308744"/>
    </source>
</evidence>
<protein>
    <submittedName>
        <fullName evidence="1">Termination factor Rho</fullName>
    </submittedName>
</protein>
<sequence>MAQHKVVRRFKELKHEGHIYEVGDNYPVEGKKATKARLEELSTTKNKYQKIFIEEVTETPKDKE</sequence>
<dbReference type="Proteomes" id="UP000308744">
    <property type="component" value="Unassembled WGS sequence"/>
</dbReference>